<evidence type="ECO:0000313" key="3">
    <source>
        <dbReference type="Proteomes" id="UP000327493"/>
    </source>
</evidence>
<gene>
    <name evidence="2" type="ORF">FQN60_004712</name>
</gene>
<keyword evidence="3" id="KW-1185">Reference proteome</keyword>
<evidence type="ECO:0000313" key="2">
    <source>
        <dbReference type="EMBL" id="KAA8593878.1"/>
    </source>
</evidence>
<dbReference type="AlphaFoldDB" id="A0A5J5DKY4"/>
<protein>
    <submittedName>
        <fullName evidence="2">Uncharacterized protein</fullName>
    </submittedName>
</protein>
<feature type="region of interest" description="Disordered" evidence="1">
    <location>
        <begin position="19"/>
        <end position="74"/>
    </location>
</feature>
<proteinExistence type="predicted"/>
<accession>A0A5J5DKY4</accession>
<organism evidence="2 3">
    <name type="scientific">Etheostoma spectabile</name>
    <name type="common">orangethroat darter</name>
    <dbReference type="NCBI Taxonomy" id="54343"/>
    <lineage>
        <taxon>Eukaryota</taxon>
        <taxon>Metazoa</taxon>
        <taxon>Chordata</taxon>
        <taxon>Craniata</taxon>
        <taxon>Vertebrata</taxon>
        <taxon>Euteleostomi</taxon>
        <taxon>Actinopterygii</taxon>
        <taxon>Neopterygii</taxon>
        <taxon>Teleostei</taxon>
        <taxon>Neoteleostei</taxon>
        <taxon>Acanthomorphata</taxon>
        <taxon>Eupercaria</taxon>
        <taxon>Perciformes</taxon>
        <taxon>Percoidei</taxon>
        <taxon>Percidae</taxon>
        <taxon>Etheostomatinae</taxon>
        <taxon>Etheostoma</taxon>
    </lineage>
</organism>
<name>A0A5J5DKY4_9PERO</name>
<sequence length="134" mass="14410">MSNLPMSVKPCCWFSITDVSSSSSSSPQSAILAGGMHCSRNRSSSSSSMSMFSGGQRSSPLSTSLKSVGSTTMEGRRSLAWSWSRQFKVVSGPRTTSTGSGKIWREMGKKCHTERRVVAFTAMLNVTVSAPYHS</sequence>
<dbReference type="Proteomes" id="UP000327493">
    <property type="component" value="Chromosome 3"/>
</dbReference>
<feature type="compositionally biased region" description="Low complexity" evidence="1">
    <location>
        <begin position="35"/>
        <end position="59"/>
    </location>
</feature>
<reference evidence="2 3" key="1">
    <citation type="submission" date="2019-08" db="EMBL/GenBank/DDBJ databases">
        <title>A chromosome-level genome assembly, high-density linkage maps, and genome scans reveal the genomic architecture of hybrid incompatibilities underlying speciation via character displacement in darters (Percidae: Etheostominae).</title>
        <authorList>
            <person name="Moran R.L."/>
            <person name="Catchen J.M."/>
            <person name="Fuller R.C."/>
        </authorList>
    </citation>
    <scope>NUCLEOTIDE SEQUENCE [LARGE SCALE GENOMIC DNA]</scope>
    <source>
        <strain evidence="2">EspeVRDwgs_2016</strain>
        <tissue evidence="2">Muscle</tissue>
    </source>
</reference>
<comment type="caution">
    <text evidence="2">The sequence shown here is derived from an EMBL/GenBank/DDBJ whole genome shotgun (WGS) entry which is preliminary data.</text>
</comment>
<feature type="compositionally biased region" description="Polar residues" evidence="1">
    <location>
        <begin position="60"/>
        <end position="73"/>
    </location>
</feature>
<evidence type="ECO:0000256" key="1">
    <source>
        <dbReference type="SAM" id="MobiDB-lite"/>
    </source>
</evidence>
<dbReference type="EMBL" id="VOFY01000003">
    <property type="protein sequence ID" value="KAA8593878.1"/>
    <property type="molecule type" value="Genomic_DNA"/>
</dbReference>